<evidence type="ECO:0000313" key="2">
    <source>
        <dbReference type="EMBL" id="MCI31249.1"/>
    </source>
</evidence>
<accession>A0A392R4U1</accession>
<evidence type="ECO:0000313" key="3">
    <source>
        <dbReference type="Proteomes" id="UP000265520"/>
    </source>
</evidence>
<dbReference type="EMBL" id="LXQA010185739">
    <property type="protein sequence ID" value="MCI31249.1"/>
    <property type="molecule type" value="Genomic_DNA"/>
</dbReference>
<feature type="transmembrane region" description="Helical" evidence="1">
    <location>
        <begin position="20"/>
        <end position="47"/>
    </location>
</feature>
<keyword evidence="3" id="KW-1185">Reference proteome</keyword>
<proteinExistence type="predicted"/>
<dbReference type="Proteomes" id="UP000265520">
    <property type="component" value="Unassembled WGS sequence"/>
</dbReference>
<reference evidence="2 3" key="1">
    <citation type="journal article" date="2018" name="Front. Plant Sci.">
        <title>Red Clover (Trifolium pratense) and Zigzag Clover (T. medium) - A Picture of Genomic Similarities and Differences.</title>
        <authorList>
            <person name="Dluhosova J."/>
            <person name="Istvanek J."/>
            <person name="Nedelnik J."/>
            <person name="Repkova J."/>
        </authorList>
    </citation>
    <scope>NUCLEOTIDE SEQUENCE [LARGE SCALE GENOMIC DNA]</scope>
    <source>
        <strain evidence="3">cv. 10/8</strain>
        <tissue evidence="2">Leaf</tissue>
    </source>
</reference>
<protein>
    <submittedName>
        <fullName evidence="2">Uncharacterized protein</fullName>
    </submittedName>
</protein>
<feature type="non-terminal residue" evidence="2">
    <location>
        <position position="1"/>
    </location>
</feature>
<dbReference type="AlphaFoldDB" id="A0A392R4U1"/>
<name>A0A392R4U1_9FABA</name>
<organism evidence="2 3">
    <name type="scientific">Trifolium medium</name>
    <dbReference type="NCBI Taxonomy" id="97028"/>
    <lineage>
        <taxon>Eukaryota</taxon>
        <taxon>Viridiplantae</taxon>
        <taxon>Streptophyta</taxon>
        <taxon>Embryophyta</taxon>
        <taxon>Tracheophyta</taxon>
        <taxon>Spermatophyta</taxon>
        <taxon>Magnoliopsida</taxon>
        <taxon>eudicotyledons</taxon>
        <taxon>Gunneridae</taxon>
        <taxon>Pentapetalae</taxon>
        <taxon>rosids</taxon>
        <taxon>fabids</taxon>
        <taxon>Fabales</taxon>
        <taxon>Fabaceae</taxon>
        <taxon>Papilionoideae</taxon>
        <taxon>50 kb inversion clade</taxon>
        <taxon>NPAAA clade</taxon>
        <taxon>Hologalegina</taxon>
        <taxon>IRL clade</taxon>
        <taxon>Trifolieae</taxon>
        <taxon>Trifolium</taxon>
    </lineage>
</organism>
<keyword evidence="1" id="KW-1133">Transmembrane helix</keyword>
<comment type="caution">
    <text evidence="2">The sequence shown here is derived from an EMBL/GenBank/DDBJ whole genome shotgun (WGS) entry which is preliminary data.</text>
</comment>
<sequence length="90" mass="9995">KLSFFLVLVEVDLVLVEVVIVVEVLVVGVVLVVLVGVVHVLVVVVEVQKMVYVHEKMFVQPKGLGLGVFQEMRGRVLAFLEKDAQLLNQD</sequence>
<keyword evidence="1" id="KW-0812">Transmembrane</keyword>
<keyword evidence="1" id="KW-0472">Membrane</keyword>
<evidence type="ECO:0000256" key="1">
    <source>
        <dbReference type="SAM" id="Phobius"/>
    </source>
</evidence>